<reference evidence="2 3" key="1">
    <citation type="submission" date="2018-11" db="EMBL/GenBank/DDBJ databases">
        <authorList>
            <person name="Mardanov A.V."/>
            <person name="Ravin N.V."/>
            <person name="Dedysh S.N."/>
        </authorList>
    </citation>
    <scope>NUCLEOTIDE SEQUENCE [LARGE SCALE GENOMIC DNA]</scope>
    <source>
        <strain evidence="2 3">AF10</strain>
    </source>
</reference>
<organism evidence="2 3">
    <name type="scientific">Granulicella sibirica</name>
    <dbReference type="NCBI Taxonomy" id="2479048"/>
    <lineage>
        <taxon>Bacteria</taxon>
        <taxon>Pseudomonadati</taxon>
        <taxon>Acidobacteriota</taxon>
        <taxon>Terriglobia</taxon>
        <taxon>Terriglobales</taxon>
        <taxon>Acidobacteriaceae</taxon>
        <taxon>Granulicella</taxon>
    </lineage>
</organism>
<dbReference type="RefSeq" id="WP_128911287.1">
    <property type="nucleotide sequence ID" value="NZ_RDSM01000001.1"/>
</dbReference>
<dbReference type="AlphaFoldDB" id="A0A4Q0T4T7"/>
<keyword evidence="3" id="KW-1185">Reference proteome</keyword>
<dbReference type="EMBL" id="RDSM01000001">
    <property type="protein sequence ID" value="RXH57058.1"/>
    <property type="molecule type" value="Genomic_DNA"/>
</dbReference>
<evidence type="ECO:0000313" key="3">
    <source>
        <dbReference type="Proteomes" id="UP000289437"/>
    </source>
</evidence>
<accession>A0A4Q0T4T7</accession>
<feature type="transmembrane region" description="Helical" evidence="1">
    <location>
        <begin position="72"/>
        <end position="93"/>
    </location>
</feature>
<keyword evidence="1" id="KW-1133">Transmembrane helix</keyword>
<feature type="transmembrane region" description="Helical" evidence="1">
    <location>
        <begin position="41"/>
        <end position="60"/>
    </location>
</feature>
<keyword evidence="1" id="KW-0812">Transmembrane</keyword>
<feature type="transmembrane region" description="Helical" evidence="1">
    <location>
        <begin position="7"/>
        <end position="26"/>
    </location>
</feature>
<name>A0A4Q0T4T7_9BACT</name>
<evidence type="ECO:0000313" key="2">
    <source>
        <dbReference type="EMBL" id="RXH57058.1"/>
    </source>
</evidence>
<sequence>MKRERALQVVLMVVGLLYSFWGYLLFDNLWHDKWFDKHCDVMPMFLSLNTVLGVCLLLAIKQPAKHRLMIGYGAWSSLAHASTMTIMSAQAIVHGTHRQDSPQDIVMFVVIGGTLLALLPARQASPAGALISDPRFAER</sequence>
<gene>
    <name evidence="2" type="ORF">GRAN_0368</name>
</gene>
<evidence type="ECO:0000256" key="1">
    <source>
        <dbReference type="SAM" id="Phobius"/>
    </source>
</evidence>
<comment type="caution">
    <text evidence="2">The sequence shown here is derived from an EMBL/GenBank/DDBJ whole genome shotgun (WGS) entry which is preliminary data.</text>
</comment>
<keyword evidence="1" id="KW-0472">Membrane</keyword>
<protein>
    <submittedName>
        <fullName evidence="2">Uncharacterized protein</fullName>
    </submittedName>
</protein>
<proteinExistence type="predicted"/>
<reference evidence="3" key="2">
    <citation type="submission" date="2019-02" db="EMBL/GenBank/DDBJ databases">
        <title>Granulicella sibirica sp. nov., a psychrotolerant acidobacterium isolated from an organic soil layer in forested tundra, West Siberia.</title>
        <authorList>
            <person name="Oshkin I.Y."/>
            <person name="Kulichevskaya I.S."/>
            <person name="Rijpstra W.I.C."/>
            <person name="Sinninghe Damste J.S."/>
            <person name="Rakitin A.L."/>
            <person name="Ravin N.V."/>
            <person name="Dedysh S.N."/>
        </authorList>
    </citation>
    <scope>NUCLEOTIDE SEQUENCE [LARGE SCALE GENOMIC DNA]</scope>
    <source>
        <strain evidence="3">AF10</strain>
    </source>
</reference>
<dbReference type="Proteomes" id="UP000289437">
    <property type="component" value="Unassembled WGS sequence"/>
</dbReference>
<dbReference type="OrthoDB" id="118744at2"/>
<feature type="transmembrane region" description="Helical" evidence="1">
    <location>
        <begin position="105"/>
        <end position="121"/>
    </location>
</feature>